<reference evidence="7 13" key="2">
    <citation type="submission" date="2017-10" db="EMBL/GenBank/DDBJ databases">
        <title>Sphingobium yanoikuyae S72.</title>
        <authorList>
            <person name="Sanchez E."/>
            <person name="Bustos P."/>
            <person name="Mendoza P."/>
            <person name="Guo X."/>
            <person name="Mendoza A."/>
        </authorList>
    </citation>
    <scope>NUCLEOTIDE SEQUENCE [LARGE SCALE GENOMIC DNA]</scope>
    <source>
        <strain evidence="7 13">S72</strain>
    </source>
</reference>
<dbReference type="SUPFAM" id="SSF88659">
    <property type="entry name" value="Sigma3 and sigma4 domains of RNA polymerase sigma factors"/>
    <property type="match status" value="1"/>
</dbReference>
<evidence type="ECO:0000313" key="15">
    <source>
        <dbReference type="Proteomes" id="UP000464086"/>
    </source>
</evidence>
<evidence type="ECO:0000256" key="3">
    <source>
        <dbReference type="ARBA" id="ARBA00023082"/>
    </source>
</evidence>
<evidence type="ECO:0000313" key="12">
    <source>
        <dbReference type="Proteomes" id="UP000037029"/>
    </source>
</evidence>
<dbReference type="EMBL" id="CP047218">
    <property type="protein sequence ID" value="QHD70556.1"/>
    <property type="molecule type" value="Genomic_DNA"/>
</dbReference>
<dbReference type="InterPro" id="IPR013325">
    <property type="entry name" value="RNA_pol_sigma_r2"/>
</dbReference>
<dbReference type="Proteomes" id="UP000280708">
    <property type="component" value="Chromosome"/>
</dbReference>
<dbReference type="AlphaFoldDB" id="A0A291N7X6"/>
<evidence type="ECO:0000313" key="11">
    <source>
        <dbReference type="EMBL" id="QHD70556.1"/>
    </source>
</evidence>
<evidence type="ECO:0000313" key="10">
    <source>
        <dbReference type="EMBL" id="MDH2132668.1"/>
    </source>
</evidence>
<reference evidence="8 12" key="1">
    <citation type="submission" date="2017-04" db="EMBL/GenBank/DDBJ databases">
        <title>Characterization, genome and methylation analysis of a phthalic acid esters degrading strain Sphingobium yanoikuyae SHJ.</title>
        <authorList>
            <person name="Feng L."/>
        </authorList>
    </citation>
    <scope>NUCLEOTIDE SEQUENCE [LARGE SCALE GENOMIC DNA]</scope>
    <source>
        <strain evidence="8 12">SHJ</strain>
    </source>
</reference>
<evidence type="ECO:0000256" key="1">
    <source>
        <dbReference type="ARBA" id="ARBA00010641"/>
    </source>
</evidence>
<evidence type="ECO:0000256" key="2">
    <source>
        <dbReference type="ARBA" id="ARBA00023015"/>
    </source>
</evidence>
<dbReference type="EMBL" id="CP033230">
    <property type="protein sequence ID" value="AYO80761.1"/>
    <property type="molecule type" value="Genomic_DNA"/>
</dbReference>
<dbReference type="SUPFAM" id="SSF88946">
    <property type="entry name" value="Sigma2 domain of RNA polymerase sigma factors"/>
    <property type="match status" value="1"/>
</dbReference>
<feature type="domain" description="RNA polymerase sigma-70 region 2" evidence="5">
    <location>
        <begin position="8"/>
        <end position="53"/>
    </location>
</feature>
<dbReference type="Gene3D" id="1.10.10.10">
    <property type="entry name" value="Winged helix-like DNA-binding domain superfamily/Winged helix DNA-binding domain"/>
    <property type="match status" value="1"/>
</dbReference>
<reference evidence="9 14" key="3">
    <citation type="submission" date="2018-10" db="EMBL/GenBank/DDBJ databases">
        <title>Characterization and genome analysis of a novel bacterium Sphingobium yanoikuyae SJTF8 capable of degrading PAHs.</title>
        <authorList>
            <person name="Yin C."/>
            <person name="Xiong W."/>
            <person name="Liang R."/>
        </authorList>
    </citation>
    <scope>NUCLEOTIDE SEQUENCE [LARGE SCALE GENOMIC DNA]</scope>
    <source>
        <strain evidence="9 14">SJTF8</strain>
    </source>
</reference>
<dbReference type="PANTHER" id="PTHR43133:SF63">
    <property type="entry name" value="RNA POLYMERASE SIGMA FACTOR FECI-RELATED"/>
    <property type="match status" value="1"/>
</dbReference>
<gene>
    <name evidence="7" type="ORF">A6768_23425</name>
    <name evidence="8" type="ORF">BV87_01450</name>
    <name evidence="9" type="ORF">EBF16_23575</name>
    <name evidence="11" type="ORF">GS397_24130</name>
    <name evidence="10" type="ORF">N5J77_16200</name>
</gene>
<dbReference type="GO" id="GO:0016987">
    <property type="term" value="F:sigma factor activity"/>
    <property type="evidence" value="ECO:0007669"/>
    <property type="project" value="UniProtKB-KW"/>
</dbReference>
<dbReference type="InterPro" id="IPR014284">
    <property type="entry name" value="RNA_pol_sigma-70_dom"/>
</dbReference>
<evidence type="ECO:0000259" key="6">
    <source>
        <dbReference type="Pfam" id="PF08281"/>
    </source>
</evidence>
<dbReference type="GO" id="GO:0006352">
    <property type="term" value="P:DNA-templated transcription initiation"/>
    <property type="evidence" value="ECO:0007669"/>
    <property type="project" value="InterPro"/>
</dbReference>
<evidence type="ECO:0000256" key="4">
    <source>
        <dbReference type="ARBA" id="ARBA00023163"/>
    </source>
</evidence>
<dbReference type="RefSeq" id="WP_072893448.1">
    <property type="nucleotide sequence ID" value="NZ_DDLP01000086.1"/>
</dbReference>
<dbReference type="Proteomes" id="UP000037029">
    <property type="component" value="Chromosome"/>
</dbReference>
<reference evidence="11 15" key="4">
    <citation type="submission" date="2019-12" db="EMBL/GenBank/DDBJ databases">
        <title>Functional and genomic insights into the Sphingobium yanoikuyae YC-JY1, a bacterium efficiently degrading bisphenol A.</title>
        <authorList>
            <person name="Jia Y."/>
            <person name="Li X."/>
            <person name="Wang J."/>
            <person name="Eltoukhy A."/>
            <person name="Lamraoui I."/>
            <person name="Yan Y."/>
        </authorList>
    </citation>
    <scope>NUCLEOTIDE SEQUENCE [LARGE SCALE GENOMIC DNA]</scope>
    <source>
        <strain evidence="11 15">YC-JY1</strain>
    </source>
</reference>
<keyword evidence="4" id="KW-0804">Transcription</keyword>
<dbReference type="NCBIfam" id="TIGR02937">
    <property type="entry name" value="sigma70-ECF"/>
    <property type="match status" value="1"/>
</dbReference>
<dbReference type="Proteomes" id="UP000464086">
    <property type="component" value="Chromosome"/>
</dbReference>
<dbReference type="Proteomes" id="UP001162318">
    <property type="component" value="Unassembled WGS sequence"/>
</dbReference>
<protein>
    <submittedName>
        <fullName evidence="7">RNA polymerase subunit sigma-24</fullName>
    </submittedName>
    <submittedName>
        <fullName evidence="9">Sigma-70 family RNA polymerase sigma factor</fullName>
    </submittedName>
</protein>
<dbReference type="Proteomes" id="UP000219422">
    <property type="component" value="Chromosome"/>
</dbReference>
<dbReference type="InterPro" id="IPR036388">
    <property type="entry name" value="WH-like_DNA-bd_sf"/>
</dbReference>
<evidence type="ECO:0000259" key="5">
    <source>
        <dbReference type="Pfam" id="PF04542"/>
    </source>
</evidence>
<accession>A0A291N7X6</accession>
<sequence length="145" mass="16626">MGKRAGWDAAPDLVQEVFVRAASSEQAGRLINPAAFVRRIARNLLIDRARKIGRDNVVIFPLDEQRDVVAQPEQCLNLEASDLLRLYENAVDTLPEKTRRVFLMHRVDEMSYRQIHERLEISVATVEYHMVKALAHISRHVDAAR</sequence>
<keyword evidence="2" id="KW-0805">Transcription regulation</keyword>
<dbReference type="InterPro" id="IPR007627">
    <property type="entry name" value="RNA_pol_sigma70_r2"/>
</dbReference>
<name>A0A291N7X6_SPHYA</name>
<proteinExistence type="inferred from homology"/>
<organism evidence="7 13">
    <name type="scientific">Sphingobium yanoikuyae</name>
    <name type="common">Sphingomonas yanoikuyae</name>
    <dbReference type="NCBI Taxonomy" id="13690"/>
    <lineage>
        <taxon>Bacteria</taxon>
        <taxon>Pseudomonadati</taxon>
        <taxon>Pseudomonadota</taxon>
        <taxon>Alphaproteobacteria</taxon>
        <taxon>Sphingomonadales</taxon>
        <taxon>Sphingomonadaceae</taxon>
        <taxon>Sphingobium</taxon>
    </lineage>
</organism>
<dbReference type="PANTHER" id="PTHR43133">
    <property type="entry name" value="RNA POLYMERASE ECF-TYPE SIGMA FACTO"/>
    <property type="match status" value="1"/>
</dbReference>
<dbReference type="Pfam" id="PF04542">
    <property type="entry name" value="Sigma70_r2"/>
    <property type="match status" value="1"/>
</dbReference>
<keyword evidence="3" id="KW-0731">Sigma factor</keyword>
<reference evidence="10" key="5">
    <citation type="submission" date="2022-09" db="EMBL/GenBank/DDBJ databases">
        <title>Intensive care unit water sources are persistently colonized with multi-drug resistant bacteria and are the site of extensive horizontal gene transfer of antibiotic resistance genes.</title>
        <authorList>
            <person name="Diorio-Toth L."/>
        </authorList>
    </citation>
    <scope>NUCLEOTIDE SEQUENCE</scope>
    <source>
        <strain evidence="10">GD03659</strain>
    </source>
</reference>
<evidence type="ECO:0000313" key="7">
    <source>
        <dbReference type="EMBL" id="ATI83493.1"/>
    </source>
</evidence>
<evidence type="ECO:0000313" key="14">
    <source>
        <dbReference type="Proteomes" id="UP000280708"/>
    </source>
</evidence>
<comment type="similarity">
    <text evidence="1">Belongs to the sigma-70 factor family. ECF subfamily.</text>
</comment>
<dbReference type="GO" id="GO:0003677">
    <property type="term" value="F:DNA binding"/>
    <property type="evidence" value="ECO:0007669"/>
    <property type="project" value="InterPro"/>
</dbReference>
<dbReference type="EMBL" id="JAOCKX010000023">
    <property type="protein sequence ID" value="MDH2132668.1"/>
    <property type="molecule type" value="Genomic_DNA"/>
</dbReference>
<dbReference type="InterPro" id="IPR039425">
    <property type="entry name" value="RNA_pol_sigma-70-like"/>
</dbReference>
<evidence type="ECO:0000313" key="8">
    <source>
        <dbReference type="EMBL" id="ATP21333.1"/>
    </source>
</evidence>
<dbReference type="EMBL" id="CP023741">
    <property type="protein sequence ID" value="ATI83493.1"/>
    <property type="molecule type" value="Genomic_DNA"/>
</dbReference>
<dbReference type="KEGG" id="sya:A6768_23425"/>
<dbReference type="EMBL" id="CP020925">
    <property type="protein sequence ID" value="ATP21333.1"/>
    <property type="molecule type" value="Genomic_DNA"/>
</dbReference>
<feature type="domain" description="RNA polymerase sigma factor 70 region 4 type 2" evidence="6">
    <location>
        <begin position="86"/>
        <end position="137"/>
    </location>
</feature>
<evidence type="ECO:0000313" key="9">
    <source>
        <dbReference type="EMBL" id="AYO80761.1"/>
    </source>
</evidence>
<dbReference type="InterPro" id="IPR013324">
    <property type="entry name" value="RNA_pol_sigma_r3/r4-like"/>
</dbReference>
<dbReference type="Gene3D" id="1.10.1740.10">
    <property type="match status" value="1"/>
</dbReference>
<evidence type="ECO:0000313" key="13">
    <source>
        <dbReference type="Proteomes" id="UP000219422"/>
    </source>
</evidence>
<dbReference type="InterPro" id="IPR013249">
    <property type="entry name" value="RNA_pol_sigma70_r4_t2"/>
</dbReference>
<dbReference type="Pfam" id="PF08281">
    <property type="entry name" value="Sigma70_r4_2"/>
    <property type="match status" value="1"/>
</dbReference>